<keyword evidence="8" id="KW-1185">Reference proteome</keyword>
<dbReference type="STRING" id="35622.SAMN04489764_3311"/>
<organism evidence="7 8">
    <name type="scientific">Thermostaphylospora chromogena</name>
    <dbReference type="NCBI Taxonomy" id="35622"/>
    <lineage>
        <taxon>Bacteria</taxon>
        <taxon>Bacillati</taxon>
        <taxon>Actinomycetota</taxon>
        <taxon>Actinomycetes</taxon>
        <taxon>Streptosporangiales</taxon>
        <taxon>Thermomonosporaceae</taxon>
        <taxon>Thermostaphylospora</taxon>
    </lineage>
</organism>
<feature type="transmembrane region" description="Helical" evidence="5">
    <location>
        <begin position="226"/>
        <end position="244"/>
    </location>
</feature>
<feature type="transmembrane region" description="Helical" evidence="5">
    <location>
        <begin position="96"/>
        <end position="119"/>
    </location>
</feature>
<dbReference type="AlphaFoldDB" id="A0A1H1G1B8"/>
<sequence length="251" mass="26283">MNRTLGVVKLGGTLYWREKGTVFGTAVTPLLLGIGLPVLMHRVLDARQATAVFHGMLAVVLAISGFMAITVSLTARRDSLVLKRLRTTELTDRQILAGEAANVAFQTVLLIALITVAVPLLTGVPLPRDPLIYGVFVVAGAVVVTVLGVAWSAAVPRAELAAPMTVPFFMLAGLAAGTFGPITELLPSWADTVAALLPTSAVVEMARVAYAPGDLAGDLAAAGRPALILAVWGVVGSAAAARWFRWEPRRS</sequence>
<feature type="transmembrane region" description="Helical" evidence="5">
    <location>
        <begin position="21"/>
        <end position="40"/>
    </location>
</feature>
<reference evidence="7 8" key="1">
    <citation type="submission" date="2016-10" db="EMBL/GenBank/DDBJ databases">
        <authorList>
            <person name="de Groot N.N."/>
        </authorList>
    </citation>
    <scope>NUCLEOTIDE SEQUENCE [LARGE SCALE GENOMIC DNA]</scope>
    <source>
        <strain evidence="7 8">DSM 43794</strain>
    </source>
</reference>
<evidence type="ECO:0000313" key="8">
    <source>
        <dbReference type="Proteomes" id="UP000217103"/>
    </source>
</evidence>
<dbReference type="EMBL" id="FNKK01000002">
    <property type="protein sequence ID" value="SDR06991.1"/>
    <property type="molecule type" value="Genomic_DNA"/>
</dbReference>
<accession>A0A1H1G1B8</accession>
<gene>
    <name evidence="7" type="ORF">SAMN04489764_3311</name>
</gene>
<feature type="transmembrane region" description="Helical" evidence="5">
    <location>
        <begin position="160"/>
        <end position="182"/>
    </location>
</feature>
<dbReference type="RefSeq" id="WP_093259832.1">
    <property type="nucleotide sequence ID" value="NZ_FNKK01000002.1"/>
</dbReference>
<protein>
    <submittedName>
        <fullName evidence="7">ABC-2 type transport system permease protein</fullName>
    </submittedName>
</protein>
<evidence type="ECO:0000313" key="7">
    <source>
        <dbReference type="EMBL" id="SDR06991.1"/>
    </source>
</evidence>
<dbReference type="GO" id="GO:0016020">
    <property type="term" value="C:membrane"/>
    <property type="evidence" value="ECO:0007669"/>
    <property type="project" value="UniProtKB-SubCell"/>
</dbReference>
<keyword evidence="2 5" id="KW-0812">Transmembrane</keyword>
<feature type="domain" description="ABC-2 type transporter transmembrane" evidence="6">
    <location>
        <begin position="53"/>
        <end position="241"/>
    </location>
</feature>
<dbReference type="GO" id="GO:0140359">
    <property type="term" value="F:ABC-type transporter activity"/>
    <property type="evidence" value="ECO:0007669"/>
    <property type="project" value="InterPro"/>
</dbReference>
<evidence type="ECO:0000259" key="6">
    <source>
        <dbReference type="Pfam" id="PF12698"/>
    </source>
</evidence>
<dbReference type="PANTHER" id="PTHR43229">
    <property type="entry name" value="NODULATION PROTEIN J"/>
    <property type="match status" value="1"/>
</dbReference>
<comment type="subcellular location">
    <subcellularLocation>
        <location evidence="1">Membrane</location>
        <topology evidence="1">Multi-pass membrane protein</topology>
    </subcellularLocation>
</comment>
<keyword evidence="4 5" id="KW-0472">Membrane</keyword>
<keyword evidence="3 5" id="KW-1133">Transmembrane helix</keyword>
<evidence type="ECO:0000256" key="3">
    <source>
        <dbReference type="ARBA" id="ARBA00022989"/>
    </source>
</evidence>
<feature type="transmembrane region" description="Helical" evidence="5">
    <location>
        <begin position="131"/>
        <end position="153"/>
    </location>
</feature>
<dbReference type="OrthoDB" id="3214063at2"/>
<dbReference type="Proteomes" id="UP000217103">
    <property type="component" value="Unassembled WGS sequence"/>
</dbReference>
<dbReference type="PANTHER" id="PTHR43229:SF2">
    <property type="entry name" value="NODULATION PROTEIN J"/>
    <property type="match status" value="1"/>
</dbReference>
<dbReference type="InterPro" id="IPR013525">
    <property type="entry name" value="ABC2_TM"/>
</dbReference>
<dbReference type="Pfam" id="PF12698">
    <property type="entry name" value="ABC2_membrane_3"/>
    <property type="match status" value="1"/>
</dbReference>
<evidence type="ECO:0000256" key="5">
    <source>
        <dbReference type="SAM" id="Phobius"/>
    </source>
</evidence>
<dbReference type="InterPro" id="IPR051784">
    <property type="entry name" value="Nod_factor_ABC_transporter"/>
</dbReference>
<name>A0A1H1G1B8_9ACTN</name>
<evidence type="ECO:0000256" key="1">
    <source>
        <dbReference type="ARBA" id="ARBA00004141"/>
    </source>
</evidence>
<feature type="transmembrane region" description="Helical" evidence="5">
    <location>
        <begin position="52"/>
        <end position="75"/>
    </location>
</feature>
<evidence type="ECO:0000256" key="2">
    <source>
        <dbReference type="ARBA" id="ARBA00022692"/>
    </source>
</evidence>
<proteinExistence type="predicted"/>
<evidence type="ECO:0000256" key="4">
    <source>
        <dbReference type="ARBA" id="ARBA00023136"/>
    </source>
</evidence>